<keyword evidence="2" id="KW-0479">Metal-binding</keyword>
<dbReference type="Pfam" id="PF04060">
    <property type="entry name" value="FeS"/>
    <property type="match status" value="1"/>
</dbReference>
<dbReference type="InterPro" id="IPR017900">
    <property type="entry name" value="4Fe4S_Fe_S_CS"/>
</dbReference>
<dbReference type="PANTHER" id="PTHR43560">
    <property type="entry name" value="ION-TRANSLOCATING OXIDOREDUCTASE COMPLEX SUBUNIT B"/>
    <property type="match status" value="1"/>
</dbReference>
<feature type="domain" description="4Fe-4S" evidence="6">
    <location>
        <begin position="364"/>
        <end position="423"/>
    </location>
</feature>
<dbReference type="Gene3D" id="1.10.15.40">
    <property type="entry name" value="Electron transport complex subunit B, putative Fe-S cluster"/>
    <property type="match status" value="1"/>
</dbReference>
<dbReference type="GO" id="GO:0051539">
    <property type="term" value="F:4 iron, 4 sulfur cluster binding"/>
    <property type="evidence" value="ECO:0007669"/>
    <property type="project" value="UniProtKB-KW"/>
</dbReference>
<evidence type="ECO:0000256" key="4">
    <source>
        <dbReference type="ARBA" id="ARBA00023014"/>
    </source>
</evidence>
<dbReference type="Pfam" id="PF13237">
    <property type="entry name" value="Fer4_10"/>
    <property type="match status" value="1"/>
</dbReference>
<dbReference type="AlphaFoldDB" id="A0A9D1S8G0"/>
<organism evidence="7 8">
    <name type="scientific">Candidatus Limousia pullorum</name>
    <dbReference type="NCBI Taxonomy" id="2840860"/>
    <lineage>
        <taxon>Bacteria</taxon>
        <taxon>Bacillati</taxon>
        <taxon>Bacillota</taxon>
        <taxon>Clostridia</taxon>
        <taxon>Eubacteriales</taxon>
        <taxon>Oscillospiraceae</taxon>
        <taxon>Oscillospiraceae incertae sedis</taxon>
        <taxon>Candidatus Limousia</taxon>
    </lineage>
</organism>
<evidence type="ECO:0000256" key="2">
    <source>
        <dbReference type="ARBA" id="ARBA00022723"/>
    </source>
</evidence>
<name>A0A9D1S8G0_9FIRM</name>
<evidence type="ECO:0000259" key="5">
    <source>
        <dbReference type="PROSITE" id="PS51379"/>
    </source>
</evidence>
<feature type="domain" description="4Fe-4S ferredoxin-type" evidence="5">
    <location>
        <begin position="36"/>
        <end position="64"/>
    </location>
</feature>
<comment type="caution">
    <text evidence="7">The sequence shown here is derived from an EMBL/GenBank/DDBJ whole genome shotgun (WGS) entry which is preliminary data.</text>
</comment>
<dbReference type="Proteomes" id="UP000824118">
    <property type="component" value="Unassembled WGS sequence"/>
</dbReference>
<dbReference type="PANTHER" id="PTHR43560:SF1">
    <property type="entry name" value="ION-TRANSLOCATING OXIDOREDUCTASE COMPLEX SUBUNIT B"/>
    <property type="match status" value="1"/>
</dbReference>
<keyword evidence="4" id="KW-0411">Iron-sulfur</keyword>
<dbReference type="PROSITE" id="PS51656">
    <property type="entry name" value="4FE4S"/>
    <property type="match status" value="1"/>
</dbReference>
<dbReference type="Pfam" id="PF02906">
    <property type="entry name" value="Fe_hyd_lg_C"/>
    <property type="match status" value="2"/>
</dbReference>
<protein>
    <submittedName>
        <fullName evidence="7">4Fe-4S binding protein</fullName>
    </submittedName>
</protein>
<dbReference type="Gene3D" id="3.30.70.20">
    <property type="match status" value="1"/>
</dbReference>
<dbReference type="InterPro" id="IPR050395">
    <property type="entry name" value="4Fe4S_Ferredoxin_RnfB"/>
</dbReference>
<sequence length="425" mass="47266">MPEYFHSVVLEEDKCCGCTNCIKRCPTEAIRVRDGKAHIITERCIDCGECIRVCPHHAKKARSDSIEEIEKFKYKIAIPAPALFGQFNNMDDIDIVLNGLLKLGFDSVYEVSRGAELVSQATRQLIRENKLKYPIISSACPAVVRLIKQRFPDLCENVMPMKAPMEVSAMLAKKYAMEETGLSMEDIGAFFITPCPAKVTEINRPMDVNKRSYCDGAIAISKIYPKLTSAMDKLTSIEPLANSGVIGVGWATSGGESAAMLGDRYLAADGIENVIRVLEELEDERIRNVDFVELNACTGGCVGGVLTVENPYVAQARIHTLRKYLPVSQNHLKDGVPDKMMWDKPLEYDENVLSLDKDINKAMEMMEQIEKIEASLPGLDCGSCGAPSCHAMAEDIVKGSAKETECIFKLREQIQQVYRDLMQMM</sequence>
<evidence type="ECO:0000256" key="3">
    <source>
        <dbReference type="ARBA" id="ARBA00023004"/>
    </source>
</evidence>
<evidence type="ECO:0000313" key="7">
    <source>
        <dbReference type="EMBL" id="HIU50288.1"/>
    </source>
</evidence>
<evidence type="ECO:0000313" key="8">
    <source>
        <dbReference type="Proteomes" id="UP000824118"/>
    </source>
</evidence>
<keyword evidence="1" id="KW-0004">4Fe-4S</keyword>
<dbReference type="EMBL" id="DVNG01000067">
    <property type="protein sequence ID" value="HIU50288.1"/>
    <property type="molecule type" value="Genomic_DNA"/>
</dbReference>
<dbReference type="PROSITE" id="PS51379">
    <property type="entry name" value="4FE4S_FER_2"/>
    <property type="match status" value="2"/>
</dbReference>
<dbReference type="Gene3D" id="3.40.950.10">
    <property type="entry name" value="Fe-only Hydrogenase (Larger Subunit), Chain L, domain 3"/>
    <property type="match status" value="1"/>
</dbReference>
<dbReference type="GO" id="GO:0046872">
    <property type="term" value="F:metal ion binding"/>
    <property type="evidence" value="ECO:0007669"/>
    <property type="project" value="UniProtKB-KW"/>
</dbReference>
<dbReference type="InterPro" id="IPR009016">
    <property type="entry name" value="Fe_hydrogenase"/>
</dbReference>
<dbReference type="InterPro" id="IPR007202">
    <property type="entry name" value="4Fe-4S_dom"/>
</dbReference>
<dbReference type="InterPro" id="IPR017896">
    <property type="entry name" value="4Fe4S_Fe-S-bd"/>
</dbReference>
<gene>
    <name evidence="7" type="ORF">IAD22_04680</name>
</gene>
<feature type="domain" description="4Fe-4S ferredoxin-type" evidence="5">
    <location>
        <begin position="6"/>
        <end position="35"/>
    </location>
</feature>
<dbReference type="SUPFAM" id="SSF54862">
    <property type="entry name" value="4Fe-4S ferredoxins"/>
    <property type="match status" value="1"/>
</dbReference>
<reference evidence="7" key="1">
    <citation type="submission" date="2020-10" db="EMBL/GenBank/DDBJ databases">
        <authorList>
            <person name="Gilroy R."/>
        </authorList>
    </citation>
    <scope>NUCLEOTIDE SEQUENCE</scope>
    <source>
        <strain evidence="7">ChiGjej1B1-1684</strain>
    </source>
</reference>
<reference evidence="7" key="2">
    <citation type="journal article" date="2021" name="PeerJ">
        <title>Extensive microbial diversity within the chicken gut microbiome revealed by metagenomics and culture.</title>
        <authorList>
            <person name="Gilroy R."/>
            <person name="Ravi A."/>
            <person name="Getino M."/>
            <person name="Pursley I."/>
            <person name="Horton D.L."/>
            <person name="Alikhan N.F."/>
            <person name="Baker D."/>
            <person name="Gharbi K."/>
            <person name="Hall N."/>
            <person name="Watson M."/>
            <person name="Adriaenssens E.M."/>
            <person name="Foster-Nyarko E."/>
            <person name="Jarju S."/>
            <person name="Secka A."/>
            <person name="Antonio M."/>
            <person name="Oren A."/>
            <person name="Chaudhuri R.R."/>
            <person name="La Ragione R."/>
            <person name="Hildebrand F."/>
            <person name="Pallen M.J."/>
        </authorList>
    </citation>
    <scope>NUCLEOTIDE SEQUENCE</scope>
    <source>
        <strain evidence="7">ChiGjej1B1-1684</strain>
    </source>
</reference>
<evidence type="ECO:0000259" key="6">
    <source>
        <dbReference type="PROSITE" id="PS51656"/>
    </source>
</evidence>
<dbReference type="PROSITE" id="PS00198">
    <property type="entry name" value="4FE4S_FER_1"/>
    <property type="match status" value="1"/>
</dbReference>
<keyword evidence="3" id="KW-0408">Iron</keyword>
<accession>A0A9D1S8G0</accession>
<dbReference type="SUPFAM" id="SSF53920">
    <property type="entry name" value="Fe-only hydrogenase"/>
    <property type="match status" value="1"/>
</dbReference>
<proteinExistence type="predicted"/>
<dbReference type="InterPro" id="IPR004108">
    <property type="entry name" value="Fe_hydrogenase_lsu_C"/>
</dbReference>
<evidence type="ECO:0000256" key="1">
    <source>
        <dbReference type="ARBA" id="ARBA00022485"/>
    </source>
</evidence>